<dbReference type="InterPro" id="IPR046900">
    <property type="entry name" value="ABC-3C_MC7"/>
</dbReference>
<comment type="caution">
    <text evidence="1">The sequence shown here is derived from an EMBL/GenBank/DDBJ whole genome shotgun (WGS) entry which is preliminary data.</text>
</comment>
<gene>
    <name evidence="1" type="ORF">SDC9_41891</name>
</gene>
<evidence type="ECO:0008006" key="2">
    <source>
        <dbReference type="Google" id="ProtNLM"/>
    </source>
</evidence>
<proteinExistence type="predicted"/>
<sequence length="73" mass="8563">MRLPSKITSFKESSLSKFPALLESINKNNLSSYELYEETKKYFESIEDFIEALDYLYALNKISFENGRIINAR</sequence>
<dbReference type="EMBL" id="VSSQ01000479">
    <property type="protein sequence ID" value="MPL95719.1"/>
    <property type="molecule type" value="Genomic_DNA"/>
</dbReference>
<accession>A0A644VWB9</accession>
<evidence type="ECO:0000313" key="1">
    <source>
        <dbReference type="EMBL" id="MPL95719.1"/>
    </source>
</evidence>
<name>A0A644VWB9_9ZZZZ</name>
<protein>
    <recommendedName>
        <fullName evidence="2">DprA winged helix domain-containing protein</fullName>
    </recommendedName>
</protein>
<organism evidence="1">
    <name type="scientific">bioreactor metagenome</name>
    <dbReference type="NCBI Taxonomy" id="1076179"/>
    <lineage>
        <taxon>unclassified sequences</taxon>
        <taxon>metagenomes</taxon>
        <taxon>ecological metagenomes</taxon>
    </lineage>
</organism>
<dbReference type="Pfam" id="PF20292">
    <property type="entry name" value="MC7"/>
    <property type="match status" value="1"/>
</dbReference>
<dbReference type="AlphaFoldDB" id="A0A644VWB9"/>
<reference evidence="1" key="1">
    <citation type="submission" date="2019-08" db="EMBL/GenBank/DDBJ databases">
        <authorList>
            <person name="Kucharzyk K."/>
            <person name="Murdoch R.W."/>
            <person name="Higgins S."/>
            <person name="Loffler F."/>
        </authorList>
    </citation>
    <scope>NUCLEOTIDE SEQUENCE</scope>
</reference>